<dbReference type="PROSITE" id="PS00375">
    <property type="entry name" value="UDPGT"/>
    <property type="match status" value="1"/>
</dbReference>
<keyword evidence="2 6" id="KW-0328">Glycosyltransferase</keyword>
<evidence type="ECO:0000313" key="8">
    <source>
        <dbReference type="EMBL" id="VDM84660.1"/>
    </source>
</evidence>
<evidence type="ECO:0000256" key="4">
    <source>
        <dbReference type="ARBA" id="ARBA00022729"/>
    </source>
</evidence>
<keyword evidence="3 6" id="KW-0808">Transferase</keyword>
<dbReference type="GO" id="GO:0016020">
    <property type="term" value="C:membrane"/>
    <property type="evidence" value="ECO:0007669"/>
    <property type="project" value="UniProtKB-SubCell"/>
</dbReference>
<dbReference type="Gene3D" id="3.40.50.2000">
    <property type="entry name" value="Glycogen Phosphorylase B"/>
    <property type="match status" value="1"/>
</dbReference>
<dbReference type="InterPro" id="IPR035595">
    <property type="entry name" value="UDP_glycos_trans_CS"/>
</dbReference>
<proteinExistence type="inferred from homology"/>
<dbReference type="InterPro" id="IPR002213">
    <property type="entry name" value="UDP_glucos_trans"/>
</dbReference>
<organism evidence="8 9">
    <name type="scientific">Strongylus vulgaris</name>
    <name type="common">Blood worm</name>
    <dbReference type="NCBI Taxonomy" id="40348"/>
    <lineage>
        <taxon>Eukaryota</taxon>
        <taxon>Metazoa</taxon>
        <taxon>Ecdysozoa</taxon>
        <taxon>Nematoda</taxon>
        <taxon>Chromadorea</taxon>
        <taxon>Rhabditida</taxon>
        <taxon>Rhabditina</taxon>
        <taxon>Rhabditomorpha</taxon>
        <taxon>Strongyloidea</taxon>
        <taxon>Strongylidae</taxon>
        <taxon>Strongylus</taxon>
    </lineage>
</organism>
<dbReference type="PANTHER" id="PTHR48043">
    <property type="entry name" value="EG:EG0003.4 PROTEIN-RELATED"/>
    <property type="match status" value="1"/>
</dbReference>
<dbReference type="InterPro" id="IPR050271">
    <property type="entry name" value="UDP-glycosyltransferase"/>
</dbReference>
<dbReference type="AlphaFoldDB" id="A0A3P7JGE0"/>
<evidence type="ECO:0000256" key="2">
    <source>
        <dbReference type="ARBA" id="ARBA00022676"/>
    </source>
</evidence>
<sequence length="161" mass="18292">MDLLAQTSFVFTNGNPYLDFPRPILHKTVMIGGFAVPQSENGTRNEILSSMHENVLFEYRLVHPRNQKICQKRFLRGLLDTFASMPDITFIWKYEEPNSKIAESLPNVYLSTWVPQVRLLNDKRLSLFLTHGGLASTNELAYAGKPAIVVPLLGDQMRNAQ</sequence>
<dbReference type="Pfam" id="PF00201">
    <property type="entry name" value="UDPGT"/>
    <property type="match status" value="1"/>
</dbReference>
<name>A0A3P7JGE0_STRVU</name>
<feature type="non-terminal residue" evidence="8">
    <location>
        <position position="161"/>
    </location>
</feature>
<reference evidence="8 9" key="1">
    <citation type="submission" date="2018-11" db="EMBL/GenBank/DDBJ databases">
        <authorList>
            <consortium name="Pathogen Informatics"/>
        </authorList>
    </citation>
    <scope>NUCLEOTIDE SEQUENCE [LARGE SCALE GENOMIC DNA]</scope>
</reference>
<dbReference type="GO" id="GO:0015020">
    <property type="term" value="F:glucuronosyltransferase activity"/>
    <property type="evidence" value="ECO:0007669"/>
    <property type="project" value="UniProtKB-EC"/>
</dbReference>
<evidence type="ECO:0000256" key="3">
    <source>
        <dbReference type="ARBA" id="ARBA00022679"/>
    </source>
</evidence>
<evidence type="ECO:0000256" key="6">
    <source>
        <dbReference type="RuleBase" id="RU003718"/>
    </source>
</evidence>
<dbReference type="EMBL" id="UYYB01131970">
    <property type="protein sequence ID" value="VDM84660.1"/>
    <property type="molecule type" value="Genomic_DNA"/>
</dbReference>
<evidence type="ECO:0000256" key="7">
    <source>
        <dbReference type="RuleBase" id="RU362059"/>
    </source>
</evidence>
<gene>
    <name evidence="8" type="ORF">SVUK_LOCUS19658</name>
</gene>
<evidence type="ECO:0000313" key="9">
    <source>
        <dbReference type="Proteomes" id="UP000270094"/>
    </source>
</evidence>
<dbReference type="Proteomes" id="UP000270094">
    <property type="component" value="Unassembled WGS sequence"/>
</dbReference>
<dbReference type="PANTHER" id="PTHR48043:SF23">
    <property type="entry name" value="UDP-GLUCURONOSYLTRANSFERASE"/>
    <property type="match status" value="1"/>
</dbReference>
<accession>A0A3P7JGE0</accession>
<keyword evidence="9" id="KW-1185">Reference proteome</keyword>
<dbReference type="SUPFAM" id="SSF53756">
    <property type="entry name" value="UDP-Glycosyltransferase/glycogen phosphorylase"/>
    <property type="match status" value="1"/>
</dbReference>
<dbReference type="OrthoDB" id="5835829at2759"/>
<evidence type="ECO:0000256" key="1">
    <source>
        <dbReference type="ARBA" id="ARBA00009995"/>
    </source>
</evidence>
<protein>
    <recommendedName>
        <fullName evidence="7">UDP-glucuronosyltransferase</fullName>
        <ecNumber evidence="7">2.4.1.17</ecNumber>
    </recommendedName>
</protein>
<evidence type="ECO:0000256" key="5">
    <source>
        <dbReference type="ARBA" id="ARBA00047475"/>
    </source>
</evidence>
<keyword evidence="4" id="KW-0732">Signal</keyword>
<dbReference type="CDD" id="cd03784">
    <property type="entry name" value="GT1_Gtf-like"/>
    <property type="match status" value="1"/>
</dbReference>
<comment type="subcellular location">
    <subcellularLocation>
        <location evidence="7">Membrane</location>
        <topology evidence="7">Single-pass membrane protein</topology>
    </subcellularLocation>
</comment>
<dbReference type="EC" id="2.4.1.17" evidence="7"/>
<comment type="catalytic activity">
    <reaction evidence="5 7">
        <text>glucuronate acceptor + UDP-alpha-D-glucuronate = acceptor beta-D-glucuronoside + UDP + H(+)</text>
        <dbReference type="Rhea" id="RHEA:21032"/>
        <dbReference type="ChEBI" id="CHEBI:15378"/>
        <dbReference type="ChEBI" id="CHEBI:58052"/>
        <dbReference type="ChEBI" id="CHEBI:58223"/>
        <dbReference type="ChEBI" id="CHEBI:132367"/>
        <dbReference type="ChEBI" id="CHEBI:132368"/>
        <dbReference type="EC" id="2.4.1.17"/>
    </reaction>
</comment>
<comment type="similarity">
    <text evidence="1 6">Belongs to the UDP-glycosyltransferase family.</text>
</comment>